<dbReference type="InterPro" id="IPR049945">
    <property type="entry name" value="AAA_22"/>
</dbReference>
<name>A0A7W7DCU5_9ACTN</name>
<accession>A0A7W7DCU5</accession>
<organism evidence="2 3">
    <name type="scientific">Sphaerisporangium siamense</name>
    <dbReference type="NCBI Taxonomy" id="795645"/>
    <lineage>
        <taxon>Bacteria</taxon>
        <taxon>Bacillati</taxon>
        <taxon>Actinomycetota</taxon>
        <taxon>Actinomycetes</taxon>
        <taxon>Streptosporangiales</taxon>
        <taxon>Streptosporangiaceae</taxon>
        <taxon>Sphaerisporangium</taxon>
    </lineage>
</organism>
<dbReference type="Gene3D" id="1.25.40.10">
    <property type="entry name" value="Tetratricopeptide repeat domain"/>
    <property type="match status" value="1"/>
</dbReference>
<dbReference type="InterPro" id="IPR027417">
    <property type="entry name" value="P-loop_NTPase"/>
</dbReference>
<dbReference type="AlphaFoldDB" id="A0A7W7DCU5"/>
<dbReference type="PANTHER" id="PTHR47691:SF3">
    <property type="entry name" value="HTH-TYPE TRANSCRIPTIONAL REGULATOR RV0890C-RELATED"/>
    <property type="match status" value="1"/>
</dbReference>
<dbReference type="Pfam" id="PF13424">
    <property type="entry name" value="TPR_12"/>
    <property type="match status" value="2"/>
</dbReference>
<dbReference type="PANTHER" id="PTHR47691">
    <property type="entry name" value="REGULATOR-RELATED"/>
    <property type="match status" value="1"/>
</dbReference>
<dbReference type="InterPro" id="IPR010982">
    <property type="entry name" value="Lambda_DNA-bd_dom_sf"/>
</dbReference>
<dbReference type="CDD" id="cd00093">
    <property type="entry name" value="HTH_XRE"/>
    <property type="match status" value="1"/>
</dbReference>
<proteinExistence type="predicted"/>
<dbReference type="InterPro" id="IPR019734">
    <property type="entry name" value="TPR_rpt"/>
</dbReference>
<dbReference type="Pfam" id="PF13560">
    <property type="entry name" value="HTH_31"/>
    <property type="match status" value="1"/>
</dbReference>
<dbReference type="SUPFAM" id="SSF52540">
    <property type="entry name" value="P-loop containing nucleoside triphosphate hydrolases"/>
    <property type="match status" value="1"/>
</dbReference>
<dbReference type="PROSITE" id="PS50943">
    <property type="entry name" value="HTH_CROC1"/>
    <property type="match status" value="1"/>
</dbReference>
<dbReference type="GO" id="GO:0003677">
    <property type="term" value="F:DNA binding"/>
    <property type="evidence" value="ECO:0007669"/>
    <property type="project" value="UniProtKB-KW"/>
</dbReference>
<dbReference type="SUPFAM" id="SSF47413">
    <property type="entry name" value="lambda repressor-like DNA-binding domains"/>
    <property type="match status" value="1"/>
</dbReference>
<reference evidence="2 3" key="1">
    <citation type="submission" date="2020-08" db="EMBL/GenBank/DDBJ databases">
        <title>Sequencing the genomes of 1000 actinobacteria strains.</title>
        <authorList>
            <person name="Klenk H.-P."/>
        </authorList>
    </citation>
    <scope>NUCLEOTIDE SEQUENCE [LARGE SCALE GENOMIC DNA]</scope>
    <source>
        <strain evidence="2 3">DSM 45784</strain>
    </source>
</reference>
<dbReference type="EMBL" id="JACHND010000001">
    <property type="protein sequence ID" value="MBB4704236.1"/>
    <property type="molecule type" value="Genomic_DNA"/>
</dbReference>
<dbReference type="PRINTS" id="PR00364">
    <property type="entry name" value="DISEASERSIST"/>
</dbReference>
<dbReference type="GO" id="GO:0016887">
    <property type="term" value="F:ATP hydrolysis activity"/>
    <property type="evidence" value="ECO:0007669"/>
    <property type="project" value="InterPro"/>
</dbReference>
<dbReference type="Gene3D" id="1.10.260.40">
    <property type="entry name" value="lambda repressor-like DNA-binding domains"/>
    <property type="match status" value="1"/>
</dbReference>
<dbReference type="InterPro" id="IPR011990">
    <property type="entry name" value="TPR-like_helical_dom_sf"/>
</dbReference>
<dbReference type="Proteomes" id="UP000542210">
    <property type="component" value="Unassembled WGS sequence"/>
</dbReference>
<evidence type="ECO:0000259" key="1">
    <source>
        <dbReference type="PROSITE" id="PS50943"/>
    </source>
</evidence>
<dbReference type="InterPro" id="IPR001387">
    <property type="entry name" value="Cro/C1-type_HTH"/>
</dbReference>
<dbReference type="SMART" id="SM00530">
    <property type="entry name" value="HTH_XRE"/>
    <property type="match status" value="1"/>
</dbReference>
<feature type="domain" description="HTH cro/C1-type" evidence="1">
    <location>
        <begin position="10"/>
        <end position="64"/>
    </location>
</feature>
<gene>
    <name evidence="2" type="ORF">BJ982_005780</name>
</gene>
<evidence type="ECO:0000313" key="2">
    <source>
        <dbReference type="EMBL" id="MBB4704236.1"/>
    </source>
</evidence>
<dbReference type="SUPFAM" id="SSF48452">
    <property type="entry name" value="TPR-like"/>
    <property type="match status" value="1"/>
</dbReference>
<protein>
    <submittedName>
        <fullName evidence="2">Putative ATPase/DNA-binding XRE family transcriptional regulator</fullName>
    </submittedName>
</protein>
<sequence length="772" mass="82744">MSGESFAHLLKRLRRSAGLTQEELANKAGISARAVSDLERGINRSARKDTARLLADALGLTGQIHEEFTSGRRKPPSVGGARLPVPLTPLVGREREVRAGCERLRGPSRLLTLTGLGGVGKTRTALAIVHELAPDLPDGAYLADFSEVRDEQTMLHTLARALDVRDSGTRPPAESLATALEGRGPLLVLDNFEHLVDSAHALSTLLTRCPGVRFLVTSRRPLRVYGEDEFVVGPLPPPPPGASLEEIRANPAVTLFTQRARAVHAGWEVHEGNAAVVTGICARLDGLPLALELAAARMNVLSAEALHERLGGAPGVLAAGPRDATPRHRSLNATLDWSYELLDGDAQRLLRELTVFAGGWSLEAMERVCGAGLDTLATLIENNLVWRTDHPGGPRYTLPHTVREYATALPPAEGAAAAPGGAAATAPGGNPATADAHLRWMCGFAETAAHELTGAGQRAWIDNLDREYENARQALRHAVAVRDAESAQRLAGALWRYWEMRGLLIEGRQWLDRALALPGPTPPSLGAQARKGAGNLARDQGDLKAAEAFYRSALLLFEAASDKAGVASVINNLGNLWLDEGDHEAAAHFYQDGLARFQAIGDEWNVALLLNNLALALRLTSDLARAGELAERSAALFRRLGDQRGEGRALETVARVLDLRGEHARALPVHRRALLLRHRVGDLAGVARSLEGLARSHSEVGDLNLAARLLGQAECLRQTTGEAFTHDDGVEYARTLNALRDGLTPAVLTATMDAGRAADLAEVITSLDLERM</sequence>
<dbReference type="Pfam" id="PF13401">
    <property type="entry name" value="AAA_22"/>
    <property type="match status" value="1"/>
</dbReference>
<dbReference type="RefSeq" id="WP_184885162.1">
    <property type="nucleotide sequence ID" value="NZ_BOOV01000012.1"/>
</dbReference>
<comment type="caution">
    <text evidence="2">The sequence shown here is derived from an EMBL/GenBank/DDBJ whole genome shotgun (WGS) entry which is preliminary data.</text>
</comment>
<keyword evidence="2" id="KW-0238">DNA-binding</keyword>
<dbReference type="Gene3D" id="3.40.50.300">
    <property type="entry name" value="P-loop containing nucleotide triphosphate hydrolases"/>
    <property type="match status" value="1"/>
</dbReference>
<keyword evidence="3" id="KW-1185">Reference proteome</keyword>
<evidence type="ECO:0000313" key="3">
    <source>
        <dbReference type="Proteomes" id="UP000542210"/>
    </source>
</evidence>
<dbReference type="SMART" id="SM00028">
    <property type="entry name" value="TPR"/>
    <property type="match status" value="4"/>
</dbReference>